<evidence type="ECO:0000313" key="2">
    <source>
        <dbReference type="EMBL" id="OCB03422.1"/>
    </source>
</evidence>
<dbReference type="AlphaFoldDB" id="A0A1B9C0D1"/>
<dbReference type="RefSeq" id="WP_065412889.1">
    <property type="nucleotide sequence ID" value="NZ_MASQ01000067.1"/>
</dbReference>
<proteinExistence type="predicted"/>
<organism evidence="2 3">
    <name type="scientific">Acidithiobacillus ferrivorans</name>
    <dbReference type="NCBI Taxonomy" id="160808"/>
    <lineage>
        <taxon>Bacteria</taxon>
        <taxon>Pseudomonadati</taxon>
        <taxon>Pseudomonadota</taxon>
        <taxon>Acidithiobacillia</taxon>
        <taxon>Acidithiobacillales</taxon>
        <taxon>Acidithiobacillaceae</taxon>
        <taxon>Acidithiobacillus</taxon>
    </lineage>
</organism>
<evidence type="ECO:0000256" key="1">
    <source>
        <dbReference type="SAM" id="MobiDB-lite"/>
    </source>
</evidence>
<name>A0A1B9C0D1_9PROT</name>
<evidence type="ECO:0000313" key="3">
    <source>
        <dbReference type="Proteomes" id="UP000093129"/>
    </source>
</evidence>
<accession>A0A1B9C0D1</accession>
<gene>
    <name evidence="2" type="ORF">BBC27_08120</name>
</gene>
<dbReference type="EMBL" id="MASQ01000067">
    <property type="protein sequence ID" value="OCB03422.1"/>
    <property type="molecule type" value="Genomic_DNA"/>
</dbReference>
<feature type="region of interest" description="Disordered" evidence="1">
    <location>
        <begin position="35"/>
        <end position="83"/>
    </location>
</feature>
<protein>
    <submittedName>
        <fullName evidence="2">Uncharacterized protein</fullName>
    </submittedName>
</protein>
<reference evidence="2 3" key="1">
    <citation type="submission" date="2016-07" db="EMBL/GenBank/DDBJ databases">
        <title>Draft genome of a psychrotolerant acidophile Acidithiobacillus ferrivorans strain YL15.</title>
        <authorList>
            <person name="Peng T."/>
            <person name="Ma L."/>
            <person name="Nan M."/>
            <person name="An N."/>
            <person name="Wang M."/>
            <person name="Qiu G."/>
            <person name="Zeng W."/>
        </authorList>
    </citation>
    <scope>NUCLEOTIDE SEQUENCE [LARGE SCALE GENOMIC DNA]</scope>
    <source>
        <strain evidence="2 3">YL15</strain>
    </source>
</reference>
<dbReference type="Proteomes" id="UP000093129">
    <property type="component" value="Unassembled WGS sequence"/>
</dbReference>
<comment type="caution">
    <text evidence="2">The sequence shown here is derived from an EMBL/GenBank/DDBJ whole genome shotgun (WGS) entry which is preliminary data.</text>
</comment>
<sequence length="169" mass="18637">MNRNRNHIKFLNFPGTQIPDPFSCVRATDGSARRLQRITTSVKKSSSRAAPRRTRQATRSSAKSGDSNTDDAEPEPEPERTPLQLYDQAALADLLCISKKSVQNICSKTPWLLPAAIQIPGARGPRWTPESVQEWLQNRPQHTSKPLPVAPKRKVGRPRIALAVQGGAA</sequence>